<comment type="catalytic activity">
    <reaction evidence="6">
        <text>precorrin-2 + NAD(+) = sirohydrochlorin + NADH + 2 H(+)</text>
        <dbReference type="Rhea" id="RHEA:15613"/>
        <dbReference type="ChEBI" id="CHEBI:15378"/>
        <dbReference type="ChEBI" id="CHEBI:57540"/>
        <dbReference type="ChEBI" id="CHEBI:57945"/>
        <dbReference type="ChEBI" id="CHEBI:58351"/>
        <dbReference type="ChEBI" id="CHEBI:58827"/>
        <dbReference type="EC" id="1.3.1.76"/>
    </reaction>
</comment>
<dbReference type="InterPro" id="IPR006367">
    <property type="entry name" value="Sirohaem_synthase_N"/>
</dbReference>
<dbReference type="InterPro" id="IPR036291">
    <property type="entry name" value="NAD(P)-bd_dom_sf"/>
</dbReference>
<dbReference type="Gene3D" id="3.40.50.720">
    <property type="entry name" value="NAD(P)-binding Rossmann-like Domain"/>
    <property type="match status" value="1"/>
</dbReference>
<evidence type="ECO:0000256" key="3">
    <source>
        <dbReference type="ARBA" id="ARBA00023002"/>
    </source>
</evidence>
<dbReference type="InterPro" id="IPR037115">
    <property type="entry name" value="Sirohaem_synt_dimer_dom_sf"/>
</dbReference>
<dbReference type="RefSeq" id="WP_170087243.1">
    <property type="nucleotide sequence ID" value="NZ_JABAFG010000004.1"/>
</dbReference>
<evidence type="ECO:0000313" key="10">
    <source>
        <dbReference type="Proteomes" id="UP000591071"/>
    </source>
</evidence>
<dbReference type="PANTHER" id="PTHR35330">
    <property type="entry name" value="SIROHEME BIOSYNTHESIS PROTEIN MET8"/>
    <property type="match status" value="1"/>
</dbReference>
<name>A0A848BS33_9FIRM</name>
<comment type="pathway">
    <text evidence="1">Porphyrin-containing compound metabolism; siroheme biosynthesis; sirohydrochlorin from precorrin-2: step 1/1.</text>
</comment>
<organism evidence="9 10">
    <name type="scientific">Megasphaera hexanoica</name>
    <dbReference type="NCBI Taxonomy" id="1675036"/>
    <lineage>
        <taxon>Bacteria</taxon>
        <taxon>Bacillati</taxon>
        <taxon>Bacillota</taxon>
        <taxon>Negativicutes</taxon>
        <taxon>Veillonellales</taxon>
        <taxon>Veillonellaceae</taxon>
        <taxon>Megasphaera</taxon>
    </lineage>
</organism>
<dbReference type="NCBIfam" id="TIGR01470">
    <property type="entry name" value="cysG_Nterm"/>
    <property type="match status" value="1"/>
</dbReference>
<keyword evidence="4" id="KW-0520">NAD</keyword>
<dbReference type="SUPFAM" id="SSF51735">
    <property type="entry name" value="NAD(P)-binding Rossmann-fold domains"/>
    <property type="match status" value="1"/>
</dbReference>
<dbReference type="PANTHER" id="PTHR35330:SF1">
    <property type="entry name" value="SIROHEME BIOSYNTHESIS PROTEIN MET8"/>
    <property type="match status" value="1"/>
</dbReference>
<dbReference type="Pfam" id="PF10414">
    <property type="entry name" value="CysG_dimeriser"/>
    <property type="match status" value="1"/>
</dbReference>
<keyword evidence="5" id="KW-0627">Porphyrin biosynthesis</keyword>
<protein>
    <recommendedName>
        <fullName evidence="2">precorrin-2 dehydrogenase</fullName>
        <ecNumber evidence="2">1.3.1.76</ecNumber>
    </recommendedName>
</protein>
<evidence type="ECO:0000256" key="1">
    <source>
        <dbReference type="ARBA" id="ARBA00005010"/>
    </source>
</evidence>
<dbReference type="EMBL" id="JABAFG010000004">
    <property type="protein sequence ID" value="NME27628.1"/>
    <property type="molecule type" value="Genomic_DNA"/>
</dbReference>
<dbReference type="GO" id="GO:0019354">
    <property type="term" value="P:siroheme biosynthetic process"/>
    <property type="evidence" value="ECO:0007669"/>
    <property type="project" value="UniProtKB-UniPathway"/>
</dbReference>
<dbReference type="Proteomes" id="UP000591071">
    <property type="component" value="Unassembled WGS sequence"/>
</dbReference>
<accession>A0A848BS33</accession>
<evidence type="ECO:0000256" key="2">
    <source>
        <dbReference type="ARBA" id="ARBA00012400"/>
    </source>
</evidence>
<evidence type="ECO:0000259" key="8">
    <source>
        <dbReference type="Pfam" id="PF14824"/>
    </source>
</evidence>
<dbReference type="SUPFAM" id="SSF75615">
    <property type="entry name" value="Siroheme synthase middle domains-like"/>
    <property type="match status" value="1"/>
</dbReference>
<feature type="domain" description="Sirohaem synthase dimerisation" evidence="7">
    <location>
        <begin position="149"/>
        <end position="205"/>
    </location>
</feature>
<dbReference type="Pfam" id="PF14824">
    <property type="entry name" value="Sirohm_synth_M"/>
    <property type="match status" value="1"/>
</dbReference>
<gene>
    <name evidence="9" type="ORF">HF872_03155</name>
</gene>
<evidence type="ECO:0000256" key="4">
    <source>
        <dbReference type="ARBA" id="ARBA00023027"/>
    </source>
</evidence>
<dbReference type="AlphaFoldDB" id="A0A848BS33"/>
<dbReference type="GO" id="GO:0004325">
    <property type="term" value="F:ferrochelatase activity"/>
    <property type="evidence" value="ECO:0007669"/>
    <property type="project" value="InterPro"/>
</dbReference>
<evidence type="ECO:0000256" key="6">
    <source>
        <dbReference type="ARBA" id="ARBA00047561"/>
    </source>
</evidence>
<dbReference type="EC" id="1.3.1.76" evidence="2"/>
<dbReference type="GO" id="GO:0043115">
    <property type="term" value="F:precorrin-2 dehydrogenase activity"/>
    <property type="evidence" value="ECO:0007669"/>
    <property type="project" value="UniProtKB-EC"/>
</dbReference>
<evidence type="ECO:0000256" key="5">
    <source>
        <dbReference type="ARBA" id="ARBA00023244"/>
    </source>
</evidence>
<evidence type="ECO:0000313" key="9">
    <source>
        <dbReference type="EMBL" id="NME27628.1"/>
    </source>
</evidence>
<dbReference type="UniPathway" id="UPA00262">
    <property type="reaction ID" value="UER00222"/>
</dbReference>
<comment type="caution">
    <text evidence="9">The sequence shown here is derived from an EMBL/GenBank/DDBJ whole genome shotgun (WGS) entry which is preliminary data.</text>
</comment>
<dbReference type="Gene3D" id="3.30.160.110">
    <property type="entry name" value="Siroheme synthase, domain 2"/>
    <property type="match status" value="1"/>
</dbReference>
<evidence type="ECO:0000259" key="7">
    <source>
        <dbReference type="Pfam" id="PF10414"/>
    </source>
</evidence>
<dbReference type="InterPro" id="IPR028161">
    <property type="entry name" value="Met8-like"/>
</dbReference>
<dbReference type="InterPro" id="IPR019478">
    <property type="entry name" value="Sirohaem_synthase_dimer_dom"/>
</dbReference>
<keyword evidence="3" id="KW-0560">Oxidoreductase</keyword>
<feature type="domain" description="Siroheme synthase central" evidence="8">
    <location>
        <begin position="124"/>
        <end position="143"/>
    </location>
</feature>
<dbReference type="Pfam" id="PF13241">
    <property type="entry name" value="NAD_binding_7"/>
    <property type="match status" value="1"/>
</dbReference>
<dbReference type="InterPro" id="IPR028281">
    <property type="entry name" value="Sirohaem_synthase_central"/>
</dbReference>
<sequence length="218" mass="24033">MYPINLILDDKECLILGGGAVAAQKAQGLLDAGAAVTVLSPSLCPPLQERADRGDITWLKKLYEDGDESPFYLIICASNDSETNSACAAAALSQHKLVNVCDAPQESNWTTPSVVRRGDILCSISSNGKSPAFTRWMRHHLEQEITPDWSRWLDRLAVIRQEVRSQIPSGKDRQAFWRSSLTDELMEQALGGQMAEAEQVLWQKLAFWLIGKGGPHAS</sequence>
<proteinExistence type="predicted"/>
<reference evidence="9 10" key="1">
    <citation type="submission" date="2020-04" db="EMBL/GenBank/DDBJ databases">
        <authorList>
            <person name="Hitch T.C.A."/>
            <person name="Wylensek D."/>
            <person name="Clavel T."/>
        </authorList>
    </citation>
    <scope>NUCLEOTIDE SEQUENCE [LARGE SCALE GENOMIC DNA]</scope>
    <source>
        <strain evidence="9 10">Oil-RF-744-FAT-WT-6-1</strain>
    </source>
</reference>
<dbReference type="Gene3D" id="1.10.8.210">
    <property type="entry name" value="Sirohaem synthase, dimerisation domain"/>
    <property type="match status" value="1"/>
</dbReference>